<feature type="active site" evidence="11">
    <location>
        <position position="153"/>
    </location>
</feature>
<keyword evidence="10 11" id="KW-0131">Cell cycle</keyword>
<dbReference type="GO" id="GO:0006313">
    <property type="term" value="P:DNA transposition"/>
    <property type="evidence" value="ECO:0007669"/>
    <property type="project" value="UniProtKB-UniRule"/>
</dbReference>
<keyword evidence="16" id="KW-1185">Reference proteome</keyword>
<accession>A0A6I6DD04</accession>
<evidence type="ECO:0000259" key="14">
    <source>
        <dbReference type="PROSITE" id="PS51900"/>
    </source>
</evidence>
<dbReference type="GO" id="GO:0051301">
    <property type="term" value="P:cell division"/>
    <property type="evidence" value="ECO:0007669"/>
    <property type="project" value="UniProtKB-UniRule"/>
</dbReference>
<evidence type="ECO:0000256" key="6">
    <source>
        <dbReference type="ARBA" id="ARBA00022829"/>
    </source>
</evidence>
<evidence type="ECO:0000256" key="5">
    <source>
        <dbReference type="ARBA" id="ARBA00022618"/>
    </source>
</evidence>
<dbReference type="CDD" id="cd00798">
    <property type="entry name" value="INT_XerDC_C"/>
    <property type="match status" value="1"/>
</dbReference>
<evidence type="ECO:0000256" key="12">
    <source>
        <dbReference type="NCBIfam" id="TIGR02224"/>
    </source>
</evidence>
<comment type="subunit">
    <text evidence="11">Forms a cyclic heterotetrameric complex composed of two molecules of XerC and two molecules of XerD.</text>
</comment>
<evidence type="ECO:0000256" key="4">
    <source>
        <dbReference type="ARBA" id="ARBA00022490"/>
    </source>
</evidence>
<feature type="domain" description="Core-binding (CB)" evidence="14">
    <location>
        <begin position="1"/>
        <end position="92"/>
    </location>
</feature>
<dbReference type="InterPro" id="IPR011010">
    <property type="entry name" value="DNA_brk_join_enz"/>
</dbReference>
<gene>
    <name evidence="11" type="primary">xerC</name>
    <name evidence="15" type="ORF">SYNTR_0562</name>
</gene>
<dbReference type="Proteomes" id="UP000426444">
    <property type="component" value="Chromosome"/>
</dbReference>
<evidence type="ECO:0000256" key="11">
    <source>
        <dbReference type="HAMAP-Rule" id="MF_01808"/>
    </source>
</evidence>
<dbReference type="GO" id="GO:0003677">
    <property type="term" value="F:DNA binding"/>
    <property type="evidence" value="ECO:0007669"/>
    <property type="project" value="UniProtKB-UniRule"/>
</dbReference>
<dbReference type="InterPro" id="IPR011932">
    <property type="entry name" value="Recomb_XerD"/>
</dbReference>
<evidence type="ECO:0000313" key="16">
    <source>
        <dbReference type="Proteomes" id="UP000426444"/>
    </source>
</evidence>
<dbReference type="InterPro" id="IPR023009">
    <property type="entry name" value="Tyrosine_recombinase_XerC/XerD"/>
</dbReference>
<dbReference type="HAMAP" id="MF_01808">
    <property type="entry name" value="Recomb_XerC_XerD"/>
    <property type="match status" value="1"/>
</dbReference>
<dbReference type="GO" id="GO:0009037">
    <property type="term" value="F:tyrosine-based site-specific recombinase activity"/>
    <property type="evidence" value="ECO:0007669"/>
    <property type="project" value="UniProtKB-UniRule"/>
</dbReference>
<dbReference type="Gene3D" id="1.10.150.130">
    <property type="match status" value="1"/>
</dbReference>
<dbReference type="SUPFAM" id="SSF56349">
    <property type="entry name" value="DNA breaking-rejoining enzymes"/>
    <property type="match status" value="1"/>
</dbReference>
<evidence type="ECO:0000256" key="9">
    <source>
        <dbReference type="ARBA" id="ARBA00023172"/>
    </source>
</evidence>
<dbReference type="PROSITE" id="PS51900">
    <property type="entry name" value="CB"/>
    <property type="match status" value="1"/>
</dbReference>
<sequence>MLLFEHIESFFNHLKIEKNASEFTIISYKTDIEQFFSFLSQKYGIPKEDITTDHIVHKSAREYLILMQNKQMSRATIARKLATIRSFVKFLCRENVLANNPIATLSTPKQEKKLPRFIYPTEISLLIEAPNINKSTGIRDKAILETLYAAGLRVSELVNLNLIDIDINEEFIKVSGKGKKERIIPFGTQAKKSLIEYIRTSRNILLSKNDKNTDAVFLNRYGNRLSSRSVRNIINKYVEQVAINQKISPHTIRHSFATHLLNNGADLRSVQELLGHVKLSTTQIYTHVTKDNIKNIYEETHPRR</sequence>
<dbReference type="InterPro" id="IPR002104">
    <property type="entry name" value="Integrase_catalytic"/>
</dbReference>
<keyword evidence="5 11" id="KW-0132">Cell division</keyword>
<dbReference type="InterPro" id="IPR010998">
    <property type="entry name" value="Integrase_recombinase_N"/>
</dbReference>
<organism evidence="15 16">
    <name type="scientific">Candidatus Syntrophocurvum alkaliphilum</name>
    <dbReference type="NCBI Taxonomy" id="2293317"/>
    <lineage>
        <taxon>Bacteria</taxon>
        <taxon>Bacillati</taxon>
        <taxon>Bacillota</taxon>
        <taxon>Clostridia</taxon>
        <taxon>Eubacteriales</taxon>
        <taxon>Syntrophomonadaceae</taxon>
        <taxon>Candidatus Syntrophocurvum</taxon>
    </lineage>
</organism>
<dbReference type="EMBL" id="CP046457">
    <property type="protein sequence ID" value="QGT99155.1"/>
    <property type="molecule type" value="Genomic_DNA"/>
</dbReference>
<keyword evidence="6 11" id="KW-0159">Chromosome partition</keyword>
<dbReference type="KEGG" id="salq:SYNTR_0562"/>
<dbReference type="InterPro" id="IPR013762">
    <property type="entry name" value="Integrase-like_cat_sf"/>
</dbReference>
<dbReference type="NCBIfam" id="TIGR02224">
    <property type="entry name" value="recomb_XerC"/>
    <property type="match status" value="1"/>
</dbReference>
<feature type="active site" evidence="11">
    <location>
        <position position="250"/>
    </location>
</feature>
<feature type="active site" evidence="11">
    <location>
        <position position="253"/>
    </location>
</feature>
<keyword evidence="4 11" id="KW-0963">Cytoplasm</keyword>
<dbReference type="GO" id="GO:0007059">
    <property type="term" value="P:chromosome segregation"/>
    <property type="evidence" value="ECO:0007669"/>
    <property type="project" value="UniProtKB-UniRule"/>
</dbReference>
<feature type="active site" evidence="11">
    <location>
        <position position="177"/>
    </location>
</feature>
<dbReference type="NCBIfam" id="TIGR02225">
    <property type="entry name" value="recomb_XerD"/>
    <property type="match status" value="1"/>
</dbReference>
<dbReference type="PANTHER" id="PTHR30349">
    <property type="entry name" value="PHAGE INTEGRASE-RELATED"/>
    <property type="match status" value="1"/>
</dbReference>
<dbReference type="AlphaFoldDB" id="A0A6I6DD04"/>
<dbReference type="GO" id="GO:0005737">
    <property type="term" value="C:cytoplasm"/>
    <property type="evidence" value="ECO:0007669"/>
    <property type="project" value="UniProtKB-SubCell"/>
</dbReference>
<dbReference type="InterPro" id="IPR011931">
    <property type="entry name" value="Recomb_XerC"/>
</dbReference>
<dbReference type="Gene3D" id="1.10.443.10">
    <property type="entry name" value="Intergrase catalytic core"/>
    <property type="match status" value="1"/>
</dbReference>
<reference evidence="16" key="1">
    <citation type="journal article" date="2019" name="Microbiology">
        <title>Complete Genome Sequence of an Uncultured Bacterium of the Candidate Phylum Bipolaricaulota.</title>
        <authorList>
            <person name="Kadnikov V.V."/>
            <person name="Mardanov A.V."/>
            <person name="Beletsky A.V."/>
            <person name="Frank Y.A."/>
            <person name="Karnachuk O.V."/>
            <person name="Ravin N.V."/>
        </authorList>
    </citation>
    <scope>NUCLEOTIDE SEQUENCE [LARGE SCALE GENOMIC DNA]</scope>
</reference>
<dbReference type="NCBIfam" id="NF001399">
    <property type="entry name" value="PRK00283.1"/>
    <property type="match status" value="1"/>
</dbReference>
<feature type="active site" description="O-(3'-phospho-DNA)-tyrosine intermediate" evidence="11">
    <location>
        <position position="285"/>
    </location>
</feature>
<evidence type="ECO:0000256" key="1">
    <source>
        <dbReference type="ARBA" id="ARBA00004496"/>
    </source>
</evidence>
<dbReference type="Pfam" id="PF00589">
    <property type="entry name" value="Phage_integrase"/>
    <property type="match status" value="1"/>
</dbReference>
<evidence type="ECO:0000256" key="3">
    <source>
        <dbReference type="ARBA" id="ARBA00010450"/>
    </source>
</evidence>
<comment type="subcellular location">
    <subcellularLocation>
        <location evidence="1 11">Cytoplasm</location>
    </subcellularLocation>
</comment>
<evidence type="ECO:0000256" key="2">
    <source>
        <dbReference type="ARBA" id="ARBA00006657"/>
    </source>
</evidence>
<comment type="similarity">
    <text evidence="2 11">Belongs to the 'phage' integrase family. XerC subfamily.</text>
</comment>
<feature type="active site" evidence="11">
    <location>
        <position position="276"/>
    </location>
</feature>
<dbReference type="PANTHER" id="PTHR30349:SF77">
    <property type="entry name" value="TYROSINE RECOMBINASE XERC"/>
    <property type="match status" value="1"/>
</dbReference>
<comment type="similarity">
    <text evidence="3">Belongs to the 'phage' integrase family. XerD subfamily.</text>
</comment>
<evidence type="ECO:0000256" key="10">
    <source>
        <dbReference type="ARBA" id="ARBA00023306"/>
    </source>
</evidence>
<comment type="function">
    <text evidence="11">Site-specific tyrosine recombinase, which acts by catalyzing the cutting and rejoining of the recombining DNA molecules. The XerC-XerD complex is essential to convert dimers of the bacterial chromosome into monomers to permit their segregation at cell division. It also contributes to the segregational stability of plasmids.</text>
</comment>
<evidence type="ECO:0000256" key="7">
    <source>
        <dbReference type="ARBA" id="ARBA00022908"/>
    </source>
</evidence>
<evidence type="ECO:0000256" key="8">
    <source>
        <dbReference type="ARBA" id="ARBA00023125"/>
    </source>
</evidence>
<proteinExistence type="inferred from homology"/>
<name>A0A6I6DD04_9FIRM</name>
<dbReference type="RefSeq" id="WP_156203080.1">
    <property type="nucleotide sequence ID" value="NZ_CP046457.1"/>
</dbReference>
<dbReference type="InterPro" id="IPR004107">
    <property type="entry name" value="Integrase_SAM-like_N"/>
</dbReference>
<dbReference type="PROSITE" id="PS51898">
    <property type="entry name" value="TYR_RECOMBINASE"/>
    <property type="match status" value="1"/>
</dbReference>
<dbReference type="Pfam" id="PF02899">
    <property type="entry name" value="Phage_int_SAM_1"/>
    <property type="match status" value="1"/>
</dbReference>
<evidence type="ECO:0000259" key="13">
    <source>
        <dbReference type="PROSITE" id="PS51898"/>
    </source>
</evidence>
<keyword evidence="8 11" id="KW-0238">DNA-binding</keyword>
<dbReference type="InterPro" id="IPR044068">
    <property type="entry name" value="CB"/>
</dbReference>
<keyword evidence="7 11" id="KW-0229">DNA integration</keyword>
<dbReference type="NCBIfam" id="NF040815">
    <property type="entry name" value="recomb_XerA_Arch"/>
    <property type="match status" value="1"/>
</dbReference>
<keyword evidence="9 11" id="KW-0233">DNA recombination</keyword>
<protein>
    <recommendedName>
        <fullName evidence="11 12">Tyrosine recombinase XerC</fullName>
    </recommendedName>
</protein>
<dbReference type="InterPro" id="IPR050090">
    <property type="entry name" value="Tyrosine_recombinase_XerCD"/>
</dbReference>
<dbReference type="OrthoDB" id="9785687at2"/>
<evidence type="ECO:0000313" key="15">
    <source>
        <dbReference type="EMBL" id="QGT99155.1"/>
    </source>
</evidence>
<feature type="domain" description="Tyr recombinase" evidence="13">
    <location>
        <begin position="113"/>
        <end position="298"/>
    </location>
</feature>